<feature type="transmembrane region" description="Helical" evidence="1">
    <location>
        <begin position="6"/>
        <end position="24"/>
    </location>
</feature>
<accession>A0ABZ2RCH0</accession>
<feature type="transmembrane region" description="Helical" evidence="1">
    <location>
        <begin position="96"/>
        <end position="116"/>
    </location>
</feature>
<evidence type="ECO:0000313" key="3">
    <source>
        <dbReference type="Proteomes" id="UP001476583"/>
    </source>
</evidence>
<reference evidence="2 3" key="1">
    <citation type="submission" date="2024-03" db="EMBL/GenBank/DDBJ databases">
        <title>Complete genome of BD2.</title>
        <authorList>
            <person name="Cao G."/>
        </authorList>
    </citation>
    <scope>NUCLEOTIDE SEQUENCE [LARGE SCALE GENOMIC DNA]</scope>
    <source>
        <strain evidence="2 3">BD2</strain>
    </source>
</reference>
<gene>
    <name evidence="2" type="ORF">WG219_14225</name>
</gene>
<proteinExistence type="predicted"/>
<keyword evidence="3" id="KW-1185">Reference proteome</keyword>
<organism evidence="2 3">
    <name type="scientific">Ectopseudomonas mendocina</name>
    <name type="common">Pseudomonas mendocina</name>
    <dbReference type="NCBI Taxonomy" id="300"/>
    <lineage>
        <taxon>Bacteria</taxon>
        <taxon>Pseudomonadati</taxon>
        <taxon>Pseudomonadota</taxon>
        <taxon>Gammaproteobacteria</taxon>
        <taxon>Pseudomonadales</taxon>
        <taxon>Pseudomonadaceae</taxon>
        <taxon>Ectopseudomonas</taxon>
    </lineage>
</organism>
<name>A0ABZ2RCH0_ECTME</name>
<sequence length="122" mass="13300">MKRYLPYVAFFVLAAAALYVSLILRTQLMENDRWVGLCLAEPERLECQIRASLGWLIHFSVIAYSALAVAVIAFIWRGRAGQVLAGLSLLIGLPALVLYSASLGVIAVVLALLRLVRATKSA</sequence>
<dbReference type="EMBL" id="CP148074">
    <property type="protein sequence ID" value="WXL24473.1"/>
    <property type="molecule type" value="Genomic_DNA"/>
</dbReference>
<dbReference type="Proteomes" id="UP001476583">
    <property type="component" value="Chromosome"/>
</dbReference>
<keyword evidence="1" id="KW-0812">Transmembrane</keyword>
<evidence type="ECO:0000256" key="1">
    <source>
        <dbReference type="SAM" id="Phobius"/>
    </source>
</evidence>
<feature type="transmembrane region" description="Helical" evidence="1">
    <location>
        <begin position="53"/>
        <end position="76"/>
    </location>
</feature>
<keyword evidence="1" id="KW-1133">Transmembrane helix</keyword>
<keyword evidence="1" id="KW-0472">Membrane</keyword>
<evidence type="ECO:0000313" key="2">
    <source>
        <dbReference type="EMBL" id="WXL24473.1"/>
    </source>
</evidence>
<protein>
    <submittedName>
        <fullName evidence="2">Uncharacterized protein</fullName>
    </submittedName>
</protein>